<feature type="region of interest" description="Disordered" evidence="1">
    <location>
        <begin position="116"/>
        <end position="155"/>
    </location>
</feature>
<dbReference type="RefSeq" id="XP_021880081.1">
    <property type="nucleotide sequence ID" value="XM_022019297.1"/>
</dbReference>
<dbReference type="AlphaFoldDB" id="A0A1Y2GJ45"/>
<reference evidence="2 3" key="1">
    <citation type="submission" date="2016-07" db="EMBL/GenBank/DDBJ databases">
        <title>Pervasive Adenine N6-methylation of Active Genes in Fungi.</title>
        <authorList>
            <consortium name="DOE Joint Genome Institute"/>
            <person name="Mondo S.J."/>
            <person name="Dannebaum R.O."/>
            <person name="Kuo R.C."/>
            <person name="Labutti K."/>
            <person name="Haridas S."/>
            <person name="Kuo A."/>
            <person name="Salamov A."/>
            <person name="Ahrendt S.R."/>
            <person name="Lipzen A."/>
            <person name="Sullivan W."/>
            <person name="Andreopoulos W.B."/>
            <person name="Clum A."/>
            <person name="Lindquist E."/>
            <person name="Daum C."/>
            <person name="Ramamoorthy G.K."/>
            <person name="Gryganskyi A."/>
            <person name="Culley D."/>
            <person name="Magnuson J.K."/>
            <person name="James T.Y."/>
            <person name="O'Malley M.A."/>
            <person name="Stajich J.E."/>
            <person name="Spatafora J.W."/>
            <person name="Visel A."/>
            <person name="Grigoriev I.V."/>
        </authorList>
    </citation>
    <scope>NUCLEOTIDE SEQUENCE [LARGE SCALE GENOMIC DNA]</scope>
    <source>
        <strain evidence="2 3">NRRL 3116</strain>
    </source>
</reference>
<dbReference type="EMBL" id="MCFF01000025">
    <property type="protein sequence ID" value="ORZ12462.1"/>
    <property type="molecule type" value="Genomic_DNA"/>
</dbReference>
<gene>
    <name evidence="2" type="ORF">BCR41DRAFT_100093</name>
</gene>
<dbReference type="Proteomes" id="UP000193648">
    <property type="component" value="Unassembled WGS sequence"/>
</dbReference>
<name>A0A1Y2GJ45_9FUNG</name>
<keyword evidence="3" id="KW-1185">Reference proteome</keyword>
<evidence type="ECO:0000313" key="2">
    <source>
        <dbReference type="EMBL" id="ORZ12462.1"/>
    </source>
</evidence>
<dbReference type="InParanoid" id="A0A1Y2GJ45"/>
<proteinExistence type="predicted"/>
<dbReference type="GeneID" id="33561142"/>
<organism evidence="2 3">
    <name type="scientific">Lobosporangium transversale</name>
    <dbReference type="NCBI Taxonomy" id="64571"/>
    <lineage>
        <taxon>Eukaryota</taxon>
        <taxon>Fungi</taxon>
        <taxon>Fungi incertae sedis</taxon>
        <taxon>Mucoromycota</taxon>
        <taxon>Mortierellomycotina</taxon>
        <taxon>Mortierellomycetes</taxon>
        <taxon>Mortierellales</taxon>
        <taxon>Mortierellaceae</taxon>
        <taxon>Lobosporangium</taxon>
    </lineage>
</organism>
<sequence length="155" mass="17492">MRSSTAKDTCAMDNVQASMEMSYWLRKRIDQYGSATMPQFAEKFKLSNRQDADLLFSHLISKSSLRKTTRHTLRSDYDIWKRNEGDQFWAALEATTQIASDIVVGSVPKARKLVLGDNHPSLSKPSTLANECSPTTSRKRDRESFEGSPPASILF</sequence>
<comment type="caution">
    <text evidence="2">The sequence shown here is derived from an EMBL/GenBank/DDBJ whole genome shotgun (WGS) entry which is preliminary data.</text>
</comment>
<protein>
    <submittedName>
        <fullName evidence="2">Uncharacterized protein</fullName>
    </submittedName>
</protein>
<evidence type="ECO:0000313" key="3">
    <source>
        <dbReference type="Proteomes" id="UP000193648"/>
    </source>
</evidence>
<feature type="compositionally biased region" description="Polar residues" evidence="1">
    <location>
        <begin position="120"/>
        <end position="136"/>
    </location>
</feature>
<dbReference type="OrthoDB" id="2444115at2759"/>
<accession>A0A1Y2GJ45</accession>
<evidence type="ECO:0000256" key="1">
    <source>
        <dbReference type="SAM" id="MobiDB-lite"/>
    </source>
</evidence>